<dbReference type="AlphaFoldDB" id="A0A5P6K5R5"/>
<reference evidence="3" key="5">
    <citation type="journal article" date="2023" name="Front. Microbiol.">
        <title>Genomic characterization of carbapenem-resistant Klebsiella oxytoca complex in China: a multi-center study.</title>
        <authorList>
            <person name="Wan W."/>
            <person name="Yang X."/>
            <person name="Yu H."/>
            <person name="Wang M."/>
            <person name="Jia W."/>
            <person name="Huang B."/>
            <person name="Qu F."/>
            <person name="Shan B."/>
            <person name="Tang Y.W."/>
            <person name="Chen L."/>
            <person name="Du H."/>
        </authorList>
    </citation>
    <scope>NUCLEOTIDE SEQUENCE</scope>
    <source>
        <strain evidence="3">HD1688</strain>
    </source>
</reference>
<evidence type="ECO:0000256" key="1">
    <source>
        <dbReference type="SAM" id="Phobius"/>
    </source>
</evidence>
<evidence type="ECO:0000313" key="8">
    <source>
        <dbReference type="Proteomes" id="UP000254863"/>
    </source>
</evidence>
<evidence type="ECO:0000313" key="9">
    <source>
        <dbReference type="Proteomes" id="UP000464389"/>
    </source>
</evidence>
<dbReference type="EMBL" id="JARTTH020000001">
    <property type="protein sequence ID" value="MEC6050913.1"/>
    <property type="molecule type" value="Genomic_DNA"/>
</dbReference>
<accession>A0A5P6K5R5</accession>
<organism evidence="6 8">
    <name type="scientific">Klebsiella michiganensis</name>
    <dbReference type="NCBI Taxonomy" id="1134687"/>
    <lineage>
        <taxon>Bacteria</taxon>
        <taxon>Pseudomonadati</taxon>
        <taxon>Pseudomonadota</taxon>
        <taxon>Gammaproteobacteria</taxon>
        <taxon>Enterobacterales</taxon>
        <taxon>Enterobacteriaceae</taxon>
        <taxon>Klebsiella/Raoultella group</taxon>
        <taxon>Klebsiella</taxon>
    </lineage>
</organism>
<dbReference type="EMBL" id="UGMS01000003">
    <property type="protein sequence ID" value="STW78807.1"/>
    <property type="molecule type" value="Genomic_DNA"/>
</dbReference>
<reference evidence="5 9" key="2">
    <citation type="submission" date="2020-01" db="EMBL/GenBank/DDBJ databases">
        <title>Bactrocera dorsalis gut bacteria genome.</title>
        <authorList>
            <person name="Zhang H."/>
            <person name="Cai Z."/>
        </authorList>
    </citation>
    <scope>NUCLEOTIDE SEQUENCE [LARGE SCALE GENOMIC DNA]</scope>
    <source>
        <strain evidence="5 9">BD177</strain>
    </source>
</reference>
<reference evidence="6 8" key="1">
    <citation type="submission" date="2018-06" db="EMBL/GenBank/DDBJ databases">
        <authorList>
            <consortium name="Pathogen Informatics"/>
            <person name="Doyle S."/>
        </authorList>
    </citation>
    <scope>NUCLEOTIDE SEQUENCE [LARGE SCALE GENOMIC DNA]</scope>
    <source>
        <strain evidence="6 8">NCTC11685</strain>
    </source>
</reference>
<dbReference type="Proteomes" id="UP001060345">
    <property type="component" value="Chromosome"/>
</dbReference>
<dbReference type="Proteomes" id="UP000254863">
    <property type="component" value="Unassembled WGS sequence"/>
</dbReference>
<proteinExistence type="predicted"/>
<reference evidence="2" key="4">
    <citation type="submission" date="2022-09" db="EMBL/GenBank/DDBJ databases">
        <title>Intensive care unit water sources are persistently colonized with multi-drug resistant bacteria and are the site of extensive horizontal gene transfer of antibiotic resistance genes.</title>
        <authorList>
            <person name="Diorio-Toth L."/>
        </authorList>
    </citation>
    <scope>NUCLEOTIDE SEQUENCE</scope>
    <source>
        <strain evidence="2">GD03918</strain>
    </source>
</reference>
<dbReference type="Proteomes" id="UP001249822">
    <property type="component" value="Unassembled WGS sequence"/>
</dbReference>
<feature type="transmembrane region" description="Helical" evidence="1">
    <location>
        <begin position="7"/>
        <end position="32"/>
    </location>
</feature>
<evidence type="ECO:0000313" key="6">
    <source>
        <dbReference type="EMBL" id="STW78807.1"/>
    </source>
</evidence>
<dbReference type="EMBL" id="CP048108">
    <property type="protein sequence ID" value="QHS44762.1"/>
    <property type="molecule type" value="Genomic_DNA"/>
</dbReference>
<evidence type="ECO:0000313" key="4">
    <source>
        <dbReference type="EMBL" id="MEC6050913.1"/>
    </source>
</evidence>
<keyword evidence="1" id="KW-1133">Transmembrane helix</keyword>
<keyword evidence="1" id="KW-0812">Transmembrane</keyword>
<keyword evidence="1" id="KW-0472">Membrane</keyword>
<evidence type="ECO:0000313" key="7">
    <source>
        <dbReference type="EMBL" id="UWZ76121.1"/>
    </source>
</evidence>
<reference evidence="4" key="6">
    <citation type="journal article" date="2023" name="Nat. Commun.">
        <title>Genomic dissection of endemic carbapenem resistance reveals metallo-beta-lactamase dissemination through clonal, plasmid and integron transfer.</title>
        <authorList>
            <person name="Macesic N."/>
            <person name="Hawkey J."/>
            <person name="Vezina B."/>
            <person name="Wisniewski J.A."/>
            <person name="Cottingham H."/>
            <person name="Blakeway L.V."/>
            <person name="Harshegyi T."/>
            <person name="Pragastis K."/>
            <person name="Badoordeen G.Z."/>
            <person name="Dennison A."/>
            <person name="Spelman D.W."/>
            <person name="Jenney A.W.J."/>
            <person name="Peleg A.Y."/>
        </authorList>
    </citation>
    <scope>NUCLEOTIDE SEQUENCE</scope>
    <source>
        <strain evidence="4">CPO078</strain>
    </source>
</reference>
<dbReference type="RefSeq" id="WP_009651986.1">
    <property type="nucleotide sequence ID" value="NZ_ABVZTX020000006.1"/>
</dbReference>
<dbReference type="Proteomes" id="UP000464389">
    <property type="component" value="Chromosome"/>
</dbReference>
<evidence type="ECO:0000313" key="3">
    <source>
        <dbReference type="EMBL" id="MDS7900775.1"/>
    </source>
</evidence>
<dbReference type="Proteomes" id="UP001159937">
    <property type="component" value="Unassembled WGS sequence"/>
</dbReference>
<sequence>MSKTELLLLAILLIILTAALWFIFSGQIWFLVSFLETWLYPSFVAPE</sequence>
<protein>
    <submittedName>
        <fullName evidence="2">Ecr family regulatory small membrane protein</fullName>
    </submittedName>
    <submittedName>
        <fullName evidence="6">Lipoprotein</fullName>
    </submittedName>
</protein>
<dbReference type="NCBIfam" id="NF033861">
    <property type="entry name" value="sm_mem_Ecr"/>
    <property type="match status" value="1"/>
</dbReference>
<evidence type="ECO:0000313" key="5">
    <source>
        <dbReference type="EMBL" id="QHS44762.1"/>
    </source>
</evidence>
<evidence type="ECO:0000313" key="2">
    <source>
        <dbReference type="EMBL" id="MDH0962143.1"/>
    </source>
</evidence>
<reference evidence="3" key="7">
    <citation type="submission" date="2023-01" db="EMBL/GenBank/DDBJ databases">
        <authorList>
            <person name="Du H."/>
            <person name="Wan W."/>
        </authorList>
    </citation>
    <scope>NUCLEOTIDE SEQUENCE</scope>
    <source>
        <strain evidence="3">HD1688</strain>
    </source>
</reference>
<dbReference type="EMBL" id="CP102103">
    <property type="protein sequence ID" value="UWZ76121.1"/>
    <property type="molecule type" value="Genomic_DNA"/>
</dbReference>
<dbReference type="EMBL" id="JAQSKY010000014">
    <property type="protein sequence ID" value="MDS7900775.1"/>
    <property type="molecule type" value="Genomic_DNA"/>
</dbReference>
<dbReference type="Proteomes" id="UP001175817">
    <property type="component" value="Unassembled WGS sequence"/>
</dbReference>
<reference evidence="7" key="3">
    <citation type="submission" date="2022-08" db="EMBL/GenBank/DDBJ databases">
        <title>Genomic characterization and comparative genomic analysis of a strain of klebsiella michiganensis carrying blaKPC-2 isolated from the blood of children with very preterm bloodstream infection.</title>
        <authorList>
            <person name="Zhang N."/>
        </authorList>
    </citation>
    <scope>NUCLEOTIDE SEQUENCE</scope>
    <source>
        <strain evidence="7">BSI-KPN166</strain>
    </source>
</reference>
<dbReference type="GeneID" id="66559169"/>
<dbReference type="EMBL" id="JAOCBF010000004">
    <property type="protein sequence ID" value="MDH0962143.1"/>
    <property type="molecule type" value="Genomic_DNA"/>
</dbReference>
<gene>
    <name evidence="5" type="primary">ecr</name>
    <name evidence="5" type="ORF">GW952_03620</name>
    <name evidence="2" type="ORF">N5C89_04730</name>
    <name evidence="6" type="ORF">NCTC11685_06123</name>
    <name evidence="7" type="ORF">NP224_10680</name>
    <name evidence="3" type="ORF">PTQ40_17565</name>
    <name evidence="4" type="ORF">QAB24_010415</name>
</gene>
<keyword evidence="6" id="KW-0449">Lipoprotein</keyword>
<reference evidence="4" key="8">
    <citation type="submission" date="2024-01" db="EMBL/GenBank/DDBJ databases">
        <authorList>
            <person name="Macesic N."/>
        </authorList>
    </citation>
    <scope>NUCLEOTIDE SEQUENCE</scope>
    <source>
        <strain evidence="4">CPO078</strain>
    </source>
</reference>
<name>A0A5P6K5R5_9ENTR</name>